<proteinExistence type="inferred from homology"/>
<dbReference type="InterPro" id="IPR020084">
    <property type="entry name" value="NUDIX_hydrolase_CS"/>
</dbReference>
<keyword evidence="4" id="KW-0378">Hydrolase</keyword>
<comment type="cofactor">
    <cofactor evidence="1">
        <name>Mg(2+)</name>
        <dbReference type="ChEBI" id="CHEBI:18420"/>
    </cofactor>
</comment>
<dbReference type="CDD" id="cd04666">
    <property type="entry name" value="NUDIX_DIPP2_like_Nudt4"/>
    <property type="match status" value="1"/>
</dbReference>
<dbReference type="GO" id="GO:0005737">
    <property type="term" value="C:cytoplasm"/>
    <property type="evidence" value="ECO:0007669"/>
    <property type="project" value="TreeGrafter"/>
</dbReference>
<name>A0A0D6RA52_ARACU</name>
<dbReference type="GO" id="GO:0005634">
    <property type="term" value="C:nucleus"/>
    <property type="evidence" value="ECO:0007669"/>
    <property type="project" value="TreeGrafter"/>
</dbReference>
<evidence type="ECO:0000259" key="6">
    <source>
        <dbReference type="PROSITE" id="PS51462"/>
    </source>
</evidence>
<dbReference type="GO" id="GO:0046872">
    <property type="term" value="F:metal ion binding"/>
    <property type="evidence" value="ECO:0007669"/>
    <property type="project" value="UniProtKB-KW"/>
</dbReference>
<reference evidence="7" key="1">
    <citation type="submission" date="2015-03" db="EMBL/GenBank/DDBJ databases">
        <title>A transcriptome of Araucaria cunninghamii, an australian fine timber species.</title>
        <authorList>
            <person name="Jing Yi C.J.Y."/>
            <person name="Yin San L.Y.S."/>
            <person name="Abdul Karim S.S."/>
            <person name="Wan Azmi N.N."/>
            <person name="Hercus R.R."/>
            <person name="Croft L.L."/>
        </authorList>
    </citation>
    <scope>NUCLEOTIDE SEQUENCE</scope>
    <source>
        <strain evidence="7">MI0301</strain>
        <tissue evidence="7">Leaf</tissue>
    </source>
</reference>
<dbReference type="PROSITE" id="PS00893">
    <property type="entry name" value="NUDIX_BOX"/>
    <property type="match status" value="1"/>
</dbReference>
<evidence type="ECO:0000256" key="2">
    <source>
        <dbReference type="ARBA" id="ARBA00005582"/>
    </source>
</evidence>
<dbReference type="EMBL" id="GCKF01017539">
    <property type="protein sequence ID" value="JAG98845.1"/>
    <property type="molecule type" value="Transcribed_RNA"/>
</dbReference>
<evidence type="ECO:0000256" key="1">
    <source>
        <dbReference type="ARBA" id="ARBA00001946"/>
    </source>
</evidence>
<keyword evidence="5" id="KW-0460">Magnesium</keyword>
<evidence type="ECO:0000256" key="4">
    <source>
        <dbReference type="ARBA" id="ARBA00022801"/>
    </source>
</evidence>
<dbReference type="Gene3D" id="3.90.79.10">
    <property type="entry name" value="Nucleoside Triphosphate Pyrophosphohydrolase"/>
    <property type="match status" value="1"/>
</dbReference>
<dbReference type="PANTHER" id="PTHR12629:SF0">
    <property type="entry name" value="DIPHOSPHOINOSITOL-POLYPHOSPHATE DIPHOSPHATASE"/>
    <property type="match status" value="1"/>
</dbReference>
<keyword evidence="3" id="KW-0479">Metal-binding</keyword>
<dbReference type="AlphaFoldDB" id="A0A0D6RA52"/>
<evidence type="ECO:0000256" key="5">
    <source>
        <dbReference type="ARBA" id="ARBA00022842"/>
    </source>
</evidence>
<dbReference type="GO" id="GO:0016462">
    <property type="term" value="F:pyrophosphatase activity"/>
    <property type="evidence" value="ECO:0007669"/>
    <property type="project" value="InterPro"/>
</dbReference>
<comment type="similarity">
    <text evidence="2">Belongs to the Nudix hydrolase family.</text>
</comment>
<dbReference type="InterPro" id="IPR047198">
    <property type="entry name" value="DDP-like_NUDIX"/>
</dbReference>
<dbReference type="SUPFAM" id="SSF55811">
    <property type="entry name" value="Nudix"/>
    <property type="match status" value="1"/>
</dbReference>
<dbReference type="InterPro" id="IPR015797">
    <property type="entry name" value="NUDIX_hydrolase-like_dom_sf"/>
</dbReference>
<evidence type="ECO:0000313" key="7">
    <source>
        <dbReference type="EMBL" id="JAG98845.1"/>
    </source>
</evidence>
<sequence length="174" mass="20100">MTELVARTGRNRQRYEDGYRLVAGCIPYRHAKTDDEVLMITSRSGPGLIFPKGGWENDESVEEAAQREALEEAGVRGEMKKILGSWEFKSKSPREEDSPEGLCKAVVFPLCVTQELDSWPEQDVRQRQWLSIEDALKQCRHDWMREALEQCREFLKQCREALNCCSQLSDQEQS</sequence>
<organism evidence="7">
    <name type="scientific">Araucaria cunninghamii</name>
    <name type="common">Hoop pine</name>
    <name type="synonym">Moreton Bay pine</name>
    <dbReference type="NCBI Taxonomy" id="56994"/>
    <lineage>
        <taxon>Eukaryota</taxon>
        <taxon>Viridiplantae</taxon>
        <taxon>Streptophyta</taxon>
        <taxon>Embryophyta</taxon>
        <taxon>Tracheophyta</taxon>
        <taxon>Spermatophyta</taxon>
        <taxon>Pinopsida</taxon>
        <taxon>Pinidae</taxon>
        <taxon>Conifers II</taxon>
        <taxon>Araucariales</taxon>
        <taxon>Araucariaceae</taxon>
        <taxon>Araucaria</taxon>
    </lineage>
</organism>
<protein>
    <recommendedName>
        <fullName evidence="6">Nudix hydrolase domain-containing protein</fullName>
    </recommendedName>
</protein>
<dbReference type="PROSITE" id="PS51462">
    <property type="entry name" value="NUDIX"/>
    <property type="match status" value="1"/>
</dbReference>
<dbReference type="PANTHER" id="PTHR12629">
    <property type="entry name" value="DIPHOSPHOINOSITOL POLYPHOSPHATE PHOSPHOHYDROLASE"/>
    <property type="match status" value="1"/>
</dbReference>
<dbReference type="InterPro" id="IPR000086">
    <property type="entry name" value="NUDIX_hydrolase_dom"/>
</dbReference>
<accession>A0A0D6RA52</accession>
<feature type="domain" description="Nudix hydrolase" evidence="6">
    <location>
        <begin position="18"/>
        <end position="152"/>
    </location>
</feature>
<dbReference type="Pfam" id="PF00293">
    <property type="entry name" value="NUDIX"/>
    <property type="match status" value="1"/>
</dbReference>
<evidence type="ECO:0000256" key="3">
    <source>
        <dbReference type="ARBA" id="ARBA00022723"/>
    </source>
</evidence>